<keyword evidence="7 15" id="KW-0479">Metal-binding</keyword>
<dbReference type="CDD" id="cd02796">
    <property type="entry name" value="tRNA_bind_bactPheRS"/>
    <property type="match status" value="1"/>
</dbReference>
<accession>A0A4S8HFD0</accession>
<keyword evidence="8 15" id="KW-0547">Nucleotide-binding</keyword>
<evidence type="ECO:0000259" key="19">
    <source>
        <dbReference type="PROSITE" id="PS51483"/>
    </source>
</evidence>
<dbReference type="InterPro" id="IPR012340">
    <property type="entry name" value="NA-bd_OB-fold"/>
</dbReference>
<keyword evidence="5 16" id="KW-0820">tRNA-binding</keyword>
<feature type="binding site" evidence="15">
    <location>
        <position position="480"/>
    </location>
    <ligand>
        <name>Mg(2+)</name>
        <dbReference type="ChEBI" id="CHEBI:18420"/>
        <note>shared with alpha subunit</note>
    </ligand>
</feature>
<dbReference type="FunFam" id="2.40.50.140:FF:000045">
    <property type="entry name" value="Phenylalanine--tRNA ligase beta subunit"/>
    <property type="match status" value="1"/>
</dbReference>
<keyword evidence="9 15" id="KW-0067">ATP-binding</keyword>
<dbReference type="InterPro" id="IPR005146">
    <property type="entry name" value="B3/B4_tRNA-bd"/>
</dbReference>
<dbReference type="SMART" id="SM00896">
    <property type="entry name" value="FDX-ACB"/>
    <property type="match status" value="1"/>
</dbReference>
<dbReference type="OrthoDB" id="9805455at2"/>
<keyword evidence="11 16" id="KW-0694">RNA-binding</keyword>
<dbReference type="NCBIfam" id="TIGR00472">
    <property type="entry name" value="pheT_bact"/>
    <property type="match status" value="1"/>
</dbReference>
<feature type="domain" description="FDX-ACB" evidence="18">
    <location>
        <begin position="716"/>
        <end position="809"/>
    </location>
</feature>
<proteinExistence type="inferred from homology"/>
<dbReference type="PROSITE" id="PS50886">
    <property type="entry name" value="TRBD"/>
    <property type="match status" value="1"/>
</dbReference>
<dbReference type="Gene3D" id="3.30.56.10">
    <property type="match status" value="2"/>
</dbReference>
<dbReference type="PANTHER" id="PTHR10947">
    <property type="entry name" value="PHENYLALANYL-TRNA SYNTHETASE BETA CHAIN AND LEUCINE-RICH REPEAT-CONTAINING PROTEIN 47"/>
    <property type="match status" value="1"/>
</dbReference>
<evidence type="ECO:0000256" key="5">
    <source>
        <dbReference type="ARBA" id="ARBA00022555"/>
    </source>
</evidence>
<dbReference type="Pfam" id="PF17759">
    <property type="entry name" value="tRNA_synthFbeta"/>
    <property type="match status" value="1"/>
</dbReference>
<dbReference type="SUPFAM" id="SSF46955">
    <property type="entry name" value="Putative DNA-binding domain"/>
    <property type="match status" value="1"/>
</dbReference>
<evidence type="ECO:0000256" key="15">
    <source>
        <dbReference type="HAMAP-Rule" id="MF_00283"/>
    </source>
</evidence>
<evidence type="ECO:0000256" key="1">
    <source>
        <dbReference type="ARBA" id="ARBA00004496"/>
    </source>
</evidence>
<dbReference type="InterPro" id="IPR033714">
    <property type="entry name" value="tRNA_bind_bactPheRS"/>
</dbReference>
<dbReference type="SUPFAM" id="SSF54991">
    <property type="entry name" value="Anticodon-binding domain of PheRS"/>
    <property type="match status" value="1"/>
</dbReference>
<comment type="cofactor">
    <cofactor evidence="15">
        <name>Mg(2+)</name>
        <dbReference type="ChEBI" id="CHEBI:18420"/>
    </cofactor>
    <text evidence="15">Binds 2 magnesium ions per tetramer.</text>
</comment>
<dbReference type="Proteomes" id="UP000306918">
    <property type="component" value="Unassembled WGS sequence"/>
</dbReference>
<evidence type="ECO:0000256" key="6">
    <source>
        <dbReference type="ARBA" id="ARBA00022598"/>
    </source>
</evidence>
<comment type="subcellular location">
    <subcellularLocation>
        <location evidence="1 15">Cytoplasm</location>
    </subcellularLocation>
</comment>
<dbReference type="RefSeq" id="WP_136580043.1">
    <property type="nucleotide sequence ID" value="NZ_STFF01000009.1"/>
</dbReference>
<dbReference type="InterPro" id="IPR045864">
    <property type="entry name" value="aa-tRNA-synth_II/BPL/LPL"/>
</dbReference>
<dbReference type="SUPFAM" id="SSF50249">
    <property type="entry name" value="Nucleic acid-binding proteins"/>
    <property type="match status" value="1"/>
</dbReference>
<evidence type="ECO:0000313" key="20">
    <source>
        <dbReference type="EMBL" id="THU33555.1"/>
    </source>
</evidence>
<dbReference type="GO" id="GO:0006432">
    <property type="term" value="P:phenylalanyl-tRNA aminoacylation"/>
    <property type="evidence" value="ECO:0007669"/>
    <property type="project" value="UniProtKB-UniRule"/>
</dbReference>
<evidence type="ECO:0000256" key="10">
    <source>
        <dbReference type="ARBA" id="ARBA00022842"/>
    </source>
</evidence>
<dbReference type="Pfam" id="PF01588">
    <property type="entry name" value="tRNA_bind"/>
    <property type="match status" value="1"/>
</dbReference>
<dbReference type="FunFam" id="3.50.40.10:FF:000001">
    <property type="entry name" value="Phenylalanine--tRNA ligase beta subunit"/>
    <property type="match status" value="1"/>
</dbReference>
<evidence type="ECO:0000313" key="21">
    <source>
        <dbReference type="Proteomes" id="UP000306918"/>
    </source>
</evidence>
<dbReference type="InterPro" id="IPR041616">
    <property type="entry name" value="PheRS_beta_core"/>
</dbReference>
<dbReference type="EC" id="6.1.1.20" evidence="15"/>
<dbReference type="PROSITE" id="PS51447">
    <property type="entry name" value="FDX_ACB"/>
    <property type="match status" value="1"/>
</dbReference>
<evidence type="ECO:0000256" key="3">
    <source>
        <dbReference type="ARBA" id="ARBA00011209"/>
    </source>
</evidence>
<dbReference type="Pfam" id="PF03147">
    <property type="entry name" value="FDX-ACB"/>
    <property type="match status" value="1"/>
</dbReference>
<evidence type="ECO:0000256" key="13">
    <source>
        <dbReference type="ARBA" id="ARBA00023146"/>
    </source>
</evidence>
<sequence>MTISYNWLHDYLPVTIEPERLSKLLTSVGLEVESLEKYESLKGGLKGLVIGEVLAAEKHPNADKLTVTKVNIGSGEPLQIVCGAPNVAAGQKVVVATVGTTIYPQKGDPLTMKIAKIRSVESYGMICAEDEIGLSDDHAGILVLPADVKVGTPAAEYFKPYTDWIYEIGLTPNRMDAMSHRGVARDVCAYLSYHDNKDLTVVAPPIGNFKVDNNSLPISVTIENTNACQRYAGVSIANVTVKESPQWLQDKLRAIGQRPINNIVDITNFILHETGQPLHAFDANAISGKKVLVKNLSEGTPFVTLDEKERKLSAEDLMICNGNSEGMCIAGVFGGRHSGVTNNTKNIFLESAWFNPVDIRKTSFRHGLRTDAATRFEKNIDISNTVNVLKRAALLIKELAGGEIASEVVDVYPTPAQKSQVQLKYPFLRKLSGKNYPADSVKKILIALGFDIVKESADDILVAAPLSKPDIYLPADLVEEIMRIDGLDNVEIPQAITISPSVETDRNKHIYLEKTANYLVGVGFNEIFTNSITNAAYFDDNELSTAVKLLNNLSADHNIMRPSMLQTGLEAIAHNLNRKNNDLRFFEFGKTYSTSGSGKYNEHEHVCLYITGQVQEDAWKGKGTAADIFYLKGIVARILQLTGISKATFAPLTEGGNMVNALQITINKDVIARLGQVKPQELKRFDIKQPVFYADLDFELMLKYISATSIKAKELPRQLPVRRDLAMVVPKSLPFADVESTVKKVKLDKLQSIQLFDIFESEKLGADKKSLAVSFTFLDEEKTPTDKDIDGMMNKIMNALETTLQAEIRK</sequence>
<evidence type="ECO:0000256" key="9">
    <source>
        <dbReference type="ARBA" id="ARBA00022840"/>
    </source>
</evidence>
<feature type="binding site" evidence="15">
    <location>
        <position position="476"/>
    </location>
    <ligand>
        <name>Mg(2+)</name>
        <dbReference type="ChEBI" id="CHEBI:18420"/>
        <note>shared with alpha subunit</note>
    </ligand>
</feature>
<reference evidence="20 21" key="1">
    <citation type="submission" date="2019-04" db="EMBL/GenBank/DDBJ databases">
        <title>Niastella caeni sp. nov., isolated from activated sludge.</title>
        <authorList>
            <person name="Sheng M."/>
        </authorList>
    </citation>
    <scope>NUCLEOTIDE SEQUENCE [LARGE SCALE GENOMIC DNA]</scope>
    <source>
        <strain evidence="20 21">HX-2-15</strain>
    </source>
</reference>
<dbReference type="GO" id="GO:0009328">
    <property type="term" value="C:phenylalanine-tRNA ligase complex"/>
    <property type="evidence" value="ECO:0007669"/>
    <property type="project" value="TreeGrafter"/>
</dbReference>
<evidence type="ECO:0000256" key="4">
    <source>
        <dbReference type="ARBA" id="ARBA00022490"/>
    </source>
</evidence>
<dbReference type="SUPFAM" id="SSF55681">
    <property type="entry name" value="Class II aaRS and biotin synthetases"/>
    <property type="match status" value="1"/>
</dbReference>
<comment type="catalytic activity">
    <reaction evidence="14 15">
        <text>tRNA(Phe) + L-phenylalanine + ATP = L-phenylalanyl-tRNA(Phe) + AMP + diphosphate + H(+)</text>
        <dbReference type="Rhea" id="RHEA:19413"/>
        <dbReference type="Rhea" id="RHEA-COMP:9668"/>
        <dbReference type="Rhea" id="RHEA-COMP:9699"/>
        <dbReference type="ChEBI" id="CHEBI:15378"/>
        <dbReference type="ChEBI" id="CHEBI:30616"/>
        <dbReference type="ChEBI" id="CHEBI:33019"/>
        <dbReference type="ChEBI" id="CHEBI:58095"/>
        <dbReference type="ChEBI" id="CHEBI:78442"/>
        <dbReference type="ChEBI" id="CHEBI:78531"/>
        <dbReference type="ChEBI" id="CHEBI:456215"/>
        <dbReference type="EC" id="6.1.1.20"/>
    </reaction>
</comment>
<dbReference type="Gene3D" id="2.40.50.140">
    <property type="entry name" value="Nucleic acid-binding proteins"/>
    <property type="match status" value="1"/>
</dbReference>
<evidence type="ECO:0000256" key="14">
    <source>
        <dbReference type="ARBA" id="ARBA00049255"/>
    </source>
</evidence>
<dbReference type="HAMAP" id="MF_00283">
    <property type="entry name" value="Phe_tRNA_synth_beta1"/>
    <property type="match status" value="1"/>
</dbReference>
<dbReference type="GO" id="GO:0000049">
    <property type="term" value="F:tRNA binding"/>
    <property type="evidence" value="ECO:0007669"/>
    <property type="project" value="UniProtKB-UniRule"/>
</dbReference>
<dbReference type="InterPro" id="IPR036690">
    <property type="entry name" value="Fdx_antiC-bd_sf"/>
</dbReference>
<keyword evidence="4 15" id="KW-0963">Cytoplasm</keyword>
<organism evidence="20 21">
    <name type="scientific">Niastella caeni</name>
    <dbReference type="NCBI Taxonomy" id="2569763"/>
    <lineage>
        <taxon>Bacteria</taxon>
        <taxon>Pseudomonadati</taxon>
        <taxon>Bacteroidota</taxon>
        <taxon>Chitinophagia</taxon>
        <taxon>Chitinophagales</taxon>
        <taxon>Chitinophagaceae</taxon>
        <taxon>Niastella</taxon>
    </lineage>
</organism>
<dbReference type="AlphaFoldDB" id="A0A4S8HFD0"/>
<keyword evidence="6 15" id="KW-0436">Ligase</keyword>
<evidence type="ECO:0000256" key="7">
    <source>
        <dbReference type="ARBA" id="ARBA00022723"/>
    </source>
</evidence>
<dbReference type="Pfam" id="PF03484">
    <property type="entry name" value="B5"/>
    <property type="match status" value="1"/>
</dbReference>
<comment type="subunit">
    <text evidence="3 15">Tetramer of two alpha and two beta subunits.</text>
</comment>
<dbReference type="PROSITE" id="PS51483">
    <property type="entry name" value="B5"/>
    <property type="match status" value="1"/>
</dbReference>
<feature type="domain" description="TRNA-binding" evidence="17">
    <location>
        <begin position="42"/>
        <end position="155"/>
    </location>
</feature>
<dbReference type="SUPFAM" id="SSF56037">
    <property type="entry name" value="PheT/TilS domain"/>
    <property type="match status" value="1"/>
</dbReference>
<dbReference type="InterPro" id="IPR004532">
    <property type="entry name" value="Phe-tRNA-ligase_IIc_bsu_bact"/>
</dbReference>
<dbReference type="NCBIfam" id="NF045760">
    <property type="entry name" value="YtpR"/>
    <property type="match status" value="1"/>
</dbReference>
<comment type="similarity">
    <text evidence="2 15">Belongs to the phenylalanyl-tRNA synthetase beta subunit family. Type 1 subfamily.</text>
</comment>
<gene>
    <name evidence="15" type="primary">pheT</name>
    <name evidence="20" type="ORF">FAM09_25750</name>
</gene>
<dbReference type="Gene3D" id="3.50.40.10">
    <property type="entry name" value="Phenylalanyl-trna Synthetase, Chain B, domain 3"/>
    <property type="match status" value="1"/>
</dbReference>
<dbReference type="FunFam" id="3.30.70.380:FF:000001">
    <property type="entry name" value="Phenylalanine--tRNA ligase beta subunit"/>
    <property type="match status" value="1"/>
</dbReference>
<dbReference type="SMART" id="SM00874">
    <property type="entry name" value="B5"/>
    <property type="match status" value="1"/>
</dbReference>
<dbReference type="SMART" id="SM00873">
    <property type="entry name" value="B3_4"/>
    <property type="match status" value="1"/>
</dbReference>
<dbReference type="Pfam" id="PF03483">
    <property type="entry name" value="B3_4"/>
    <property type="match status" value="1"/>
</dbReference>
<feature type="binding site" evidence="15">
    <location>
        <position position="470"/>
    </location>
    <ligand>
        <name>Mg(2+)</name>
        <dbReference type="ChEBI" id="CHEBI:18420"/>
        <note>shared with alpha subunit</note>
    </ligand>
</feature>
<dbReference type="GO" id="GO:0005524">
    <property type="term" value="F:ATP binding"/>
    <property type="evidence" value="ECO:0007669"/>
    <property type="project" value="UniProtKB-UniRule"/>
</dbReference>
<comment type="caution">
    <text evidence="20">The sequence shown here is derived from an EMBL/GenBank/DDBJ whole genome shotgun (WGS) entry which is preliminary data.</text>
</comment>
<dbReference type="InterPro" id="IPR020825">
    <property type="entry name" value="Phe-tRNA_synthase-like_B3/B4"/>
</dbReference>
<evidence type="ECO:0000259" key="17">
    <source>
        <dbReference type="PROSITE" id="PS50886"/>
    </source>
</evidence>
<dbReference type="GO" id="GO:0004826">
    <property type="term" value="F:phenylalanine-tRNA ligase activity"/>
    <property type="evidence" value="ECO:0007669"/>
    <property type="project" value="UniProtKB-UniRule"/>
</dbReference>
<name>A0A4S8HFD0_9BACT</name>
<evidence type="ECO:0000259" key="18">
    <source>
        <dbReference type="PROSITE" id="PS51447"/>
    </source>
</evidence>
<dbReference type="Gene3D" id="3.30.930.10">
    <property type="entry name" value="Bira Bifunctional Protein, Domain 2"/>
    <property type="match status" value="1"/>
</dbReference>
<evidence type="ECO:0000256" key="11">
    <source>
        <dbReference type="ARBA" id="ARBA00022884"/>
    </source>
</evidence>
<keyword evidence="10 15" id="KW-0460">Magnesium</keyword>
<dbReference type="CDD" id="cd00769">
    <property type="entry name" value="PheRS_beta_core"/>
    <property type="match status" value="1"/>
</dbReference>
<dbReference type="EMBL" id="STFF01000009">
    <property type="protein sequence ID" value="THU33555.1"/>
    <property type="molecule type" value="Genomic_DNA"/>
</dbReference>
<keyword evidence="13 15" id="KW-0030">Aminoacyl-tRNA synthetase</keyword>
<dbReference type="InterPro" id="IPR002547">
    <property type="entry name" value="tRNA-bd_dom"/>
</dbReference>
<dbReference type="Gene3D" id="3.30.70.380">
    <property type="entry name" value="Ferrodoxin-fold anticodon-binding domain"/>
    <property type="match status" value="1"/>
</dbReference>
<dbReference type="InterPro" id="IPR009061">
    <property type="entry name" value="DNA-bd_dom_put_sf"/>
</dbReference>
<evidence type="ECO:0000256" key="2">
    <source>
        <dbReference type="ARBA" id="ARBA00008653"/>
    </source>
</evidence>
<dbReference type="InterPro" id="IPR005147">
    <property type="entry name" value="tRNA_synthase_B5-dom"/>
</dbReference>
<dbReference type="GO" id="GO:0000287">
    <property type="term" value="F:magnesium ion binding"/>
    <property type="evidence" value="ECO:0007669"/>
    <property type="project" value="UniProtKB-UniRule"/>
</dbReference>
<evidence type="ECO:0000256" key="16">
    <source>
        <dbReference type="PROSITE-ProRule" id="PRU00209"/>
    </source>
</evidence>
<feature type="binding site" evidence="15">
    <location>
        <position position="479"/>
    </location>
    <ligand>
        <name>Mg(2+)</name>
        <dbReference type="ChEBI" id="CHEBI:18420"/>
        <note>shared with alpha subunit</note>
    </ligand>
</feature>
<feature type="domain" description="B5" evidence="19">
    <location>
        <begin position="416"/>
        <end position="492"/>
    </location>
</feature>
<dbReference type="InterPro" id="IPR005121">
    <property type="entry name" value="Fdx_antiC-bd"/>
</dbReference>
<dbReference type="InterPro" id="IPR045060">
    <property type="entry name" value="Phe-tRNA-ligase_IIc_bsu"/>
</dbReference>
<evidence type="ECO:0000256" key="8">
    <source>
        <dbReference type="ARBA" id="ARBA00022741"/>
    </source>
</evidence>
<evidence type="ECO:0000256" key="12">
    <source>
        <dbReference type="ARBA" id="ARBA00022917"/>
    </source>
</evidence>
<dbReference type="PANTHER" id="PTHR10947:SF0">
    <property type="entry name" value="PHENYLALANINE--TRNA LIGASE BETA SUBUNIT"/>
    <property type="match status" value="1"/>
</dbReference>
<keyword evidence="12 15" id="KW-0648">Protein biosynthesis</keyword>
<keyword evidence="21" id="KW-1185">Reference proteome</keyword>
<protein>
    <recommendedName>
        <fullName evidence="15">Phenylalanine--tRNA ligase beta subunit</fullName>
        <ecNumber evidence="15">6.1.1.20</ecNumber>
    </recommendedName>
    <alternativeName>
        <fullName evidence="15">Phenylalanyl-tRNA synthetase beta subunit</fullName>
        <shortName evidence="15">PheRS</shortName>
    </alternativeName>
</protein>